<accession>A0A2U2N3Y4</accession>
<proteinExistence type="predicted"/>
<dbReference type="AlphaFoldDB" id="A0A2U2N3Y4"/>
<dbReference type="InterPro" id="IPR036380">
    <property type="entry name" value="Isochorismatase-like_sf"/>
</dbReference>
<comment type="caution">
    <text evidence="1">The sequence shown here is derived from an EMBL/GenBank/DDBJ whole genome shotgun (WGS) entry which is preliminary data.</text>
</comment>
<dbReference type="Proteomes" id="UP000245876">
    <property type="component" value="Unassembled WGS sequence"/>
</dbReference>
<organism evidence="1 2">
    <name type="scientific">Bifidobacterium callitrichidarum</name>
    <dbReference type="NCBI Taxonomy" id="2052941"/>
    <lineage>
        <taxon>Bacteria</taxon>
        <taxon>Bacillati</taxon>
        <taxon>Actinomycetota</taxon>
        <taxon>Actinomycetes</taxon>
        <taxon>Bifidobacteriales</taxon>
        <taxon>Bifidobacteriaceae</taxon>
        <taxon>Bifidobacterium</taxon>
    </lineage>
</organism>
<protein>
    <recommendedName>
        <fullName evidence="3">Isochorismatase</fullName>
    </recommendedName>
</protein>
<reference evidence="1 2" key="1">
    <citation type="journal article" date="2018" name="Int. J. Syst. Evol. Microbiol.">
        <title>Bifidobacterium callitrichidarum sp. nov. from the faeces of the emperor tamarin (Saguinus imperator).</title>
        <authorList>
            <person name="Modesto M."/>
            <person name="Michelini S."/>
            <person name="Sansosti M.C."/>
            <person name="De Filippo C."/>
            <person name="Cavalieri D."/>
            <person name="Qvirist L."/>
            <person name="Andlid T."/>
            <person name="Spiezio C."/>
            <person name="Sandri C."/>
            <person name="Pascarelli S."/>
            <person name="Sgorbati B."/>
            <person name="Mattarelli P."/>
        </authorList>
    </citation>
    <scope>NUCLEOTIDE SEQUENCE [LARGE SCALE GENOMIC DNA]</scope>
    <source>
        <strain evidence="1 2">TRI 5</strain>
    </source>
</reference>
<dbReference type="SUPFAM" id="SSF52499">
    <property type="entry name" value="Isochorismatase-like hydrolases"/>
    <property type="match status" value="1"/>
</dbReference>
<dbReference type="RefSeq" id="WP_109057719.1">
    <property type="nucleotide sequence ID" value="NZ_QFFM01000023.1"/>
</dbReference>
<dbReference type="EMBL" id="QFFM01000023">
    <property type="protein sequence ID" value="PWG63802.1"/>
    <property type="molecule type" value="Genomic_DNA"/>
</dbReference>
<evidence type="ECO:0008006" key="3">
    <source>
        <dbReference type="Google" id="ProtNLM"/>
    </source>
</evidence>
<keyword evidence="2" id="KW-1185">Reference proteome</keyword>
<sequence length="79" mass="8415">MSIPSDEWLVVIDRQKVFAESDWSDWACPAGSFHTTGAPLPVIADACAASSPENHQRALDTMALFTPLITITDSAAVLG</sequence>
<evidence type="ECO:0000313" key="2">
    <source>
        <dbReference type="Proteomes" id="UP000245876"/>
    </source>
</evidence>
<dbReference type="OrthoDB" id="4426059at2"/>
<name>A0A2U2N3Y4_9BIFI</name>
<evidence type="ECO:0000313" key="1">
    <source>
        <dbReference type="EMBL" id="PWG63802.1"/>
    </source>
</evidence>
<gene>
    <name evidence="1" type="ORF">DF196_10165</name>
</gene>